<proteinExistence type="inferred from homology"/>
<dbReference type="PANTHER" id="PTHR46696:SF6">
    <property type="entry name" value="P450, PUTATIVE (EUROFUNG)-RELATED"/>
    <property type="match status" value="1"/>
</dbReference>
<comment type="similarity">
    <text evidence="1 2">Belongs to the cytochrome P450 family.</text>
</comment>
<name>A0ABT6T535_9ACTN</name>
<dbReference type="Pfam" id="PF00067">
    <property type="entry name" value="p450"/>
    <property type="match status" value="1"/>
</dbReference>
<dbReference type="InterPro" id="IPR001128">
    <property type="entry name" value="Cyt_P450"/>
</dbReference>
<evidence type="ECO:0000256" key="1">
    <source>
        <dbReference type="ARBA" id="ARBA00010617"/>
    </source>
</evidence>
<evidence type="ECO:0000313" key="4">
    <source>
        <dbReference type="EMBL" id="MDI3422972.1"/>
    </source>
</evidence>
<dbReference type="SUPFAM" id="SSF48264">
    <property type="entry name" value="Cytochrome P450"/>
    <property type="match status" value="1"/>
</dbReference>
<keyword evidence="2" id="KW-0349">Heme</keyword>
<evidence type="ECO:0000256" key="3">
    <source>
        <dbReference type="SAM" id="MobiDB-lite"/>
    </source>
</evidence>
<feature type="compositionally biased region" description="Polar residues" evidence="3">
    <location>
        <begin position="1"/>
        <end position="13"/>
    </location>
</feature>
<feature type="region of interest" description="Disordered" evidence="3">
    <location>
        <begin position="1"/>
        <end position="31"/>
    </location>
</feature>
<keyword evidence="2" id="KW-0479">Metal-binding</keyword>
<reference evidence="4 5" key="1">
    <citation type="submission" date="2023-05" db="EMBL/GenBank/DDBJ databases">
        <title>Draft genome sequence of Streptomyces sp. B-S-A12 isolated from a cave soil in Thailand.</title>
        <authorList>
            <person name="Chamroensaksri N."/>
            <person name="Muangham S."/>
        </authorList>
    </citation>
    <scope>NUCLEOTIDE SEQUENCE [LARGE SCALE GENOMIC DNA]</scope>
    <source>
        <strain evidence="4 5">B-S-A12</strain>
    </source>
</reference>
<dbReference type="RefSeq" id="WP_282538820.1">
    <property type="nucleotide sequence ID" value="NZ_JASCIS010000045.1"/>
</dbReference>
<dbReference type="Gene3D" id="1.10.630.10">
    <property type="entry name" value="Cytochrome P450"/>
    <property type="match status" value="1"/>
</dbReference>
<keyword evidence="2" id="KW-0408">Iron</keyword>
<dbReference type="PRINTS" id="PR00359">
    <property type="entry name" value="BP450"/>
</dbReference>
<keyword evidence="2" id="KW-0503">Monooxygenase</keyword>
<accession>A0ABT6T535</accession>
<protein>
    <submittedName>
        <fullName evidence="4">Cytochrome P450</fullName>
    </submittedName>
</protein>
<dbReference type="InterPro" id="IPR017972">
    <property type="entry name" value="Cyt_P450_CS"/>
</dbReference>
<comment type="caution">
    <text evidence="4">The sequence shown here is derived from an EMBL/GenBank/DDBJ whole genome shotgun (WGS) entry which is preliminary data.</text>
</comment>
<evidence type="ECO:0000313" key="5">
    <source>
        <dbReference type="Proteomes" id="UP001237105"/>
    </source>
</evidence>
<dbReference type="InterPro" id="IPR002397">
    <property type="entry name" value="Cyt_P450_B"/>
</dbReference>
<dbReference type="EMBL" id="JASCIS010000045">
    <property type="protein sequence ID" value="MDI3422972.1"/>
    <property type="molecule type" value="Genomic_DNA"/>
</dbReference>
<dbReference type="InterPro" id="IPR036396">
    <property type="entry name" value="Cyt_P450_sf"/>
</dbReference>
<dbReference type="PROSITE" id="PS00086">
    <property type="entry name" value="CYTOCHROME_P450"/>
    <property type="match status" value="1"/>
</dbReference>
<gene>
    <name evidence="4" type="ORF">QIT00_31260</name>
</gene>
<dbReference type="PANTHER" id="PTHR46696">
    <property type="entry name" value="P450, PUTATIVE (EUROFUNG)-RELATED"/>
    <property type="match status" value="1"/>
</dbReference>
<keyword evidence="5" id="KW-1185">Reference proteome</keyword>
<dbReference type="Proteomes" id="UP001237105">
    <property type="component" value="Unassembled WGS sequence"/>
</dbReference>
<organism evidence="4 5">
    <name type="scientific">Streptomyces luteolus</name>
    <dbReference type="NCBI Taxonomy" id="3043615"/>
    <lineage>
        <taxon>Bacteria</taxon>
        <taxon>Bacillati</taxon>
        <taxon>Actinomycetota</taxon>
        <taxon>Actinomycetes</taxon>
        <taxon>Kitasatosporales</taxon>
        <taxon>Streptomycetaceae</taxon>
        <taxon>Streptomyces</taxon>
    </lineage>
</organism>
<sequence length="402" mass="43487">MDSSTLPASTISVNDIPRLDPPRAYTPLPGLSDGGLPRIGLPSGHTAVHLTRYTDVHQVLTDPTFSRTRANTDDGPGFLPTALPPELLISLDPPHHARMRRSVAADYSAAGVERLRPALEEIVDARLAALRTEEHPDLFRTVLDTVAAEANARLLGIPLRDLVGIRGYGRTVQMASAGELDTLVEHFTAVYGYVTDLVTGAAPSDPDGLVGRCVNGRDRAEPPLSDAELVGLLLPAVVAGDHNALSVLAKSLYALLCAPRLWRRLVDDPAVAPRLGEELVRLIPLGTSSAFPRIATRDVKTAEAVIRAGDVVYADVFAANRDPEVFPDPETIDPDRTGARHLQFGYGMHHCMGAALFRLEISTLLTRLAREFPGLTLDADPRTLPWDDGVLLRRPTALPVRW</sequence>
<evidence type="ECO:0000256" key="2">
    <source>
        <dbReference type="RuleBase" id="RU000461"/>
    </source>
</evidence>
<keyword evidence="2" id="KW-0560">Oxidoreductase</keyword>